<keyword evidence="2" id="KW-0472">Membrane</keyword>
<accession>A0A6G8F285</accession>
<evidence type="ECO:0000256" key="1">
    <source>
        <dbReference type="SAM" id="MobiDB-lite"/>
    </source>
</evidence>
<gene>
    <name evidence="3" type="ORF">PlAlph_0320</name>
</gene>
<dbReference type="EMBL" id="MN990728">
    <property type="protein sequence ID" value="QIM10278.1"/>
    <property type="molecule type" value="Genomic_DNA"/>
</dbReference>
<sequence length="174" mass="20723">MLKKMKRFFRFCFIGALWSCLYFGVVYAVMKFFWKFNIFKKTYWVTISRFWQEGGVIDTAQEYFFIIALLSIIPLWILGWRKAMKVSIAKIIFFPIFWYNNYQERKYAQAPKAITLKNMGAKIGGRQTPQQVMDEMIASRMPKEKEKKDLNSSKIRSSFEEKNRTFHEKAGGNK</sequence>
<keyword evidence="2" id="KW-1133">Transmembrane helix</keyword>
<evidence type="ECO:0000256" key="2">
    <source>
        <dbReference type="SAM" id="Phobius"/>
    </source>
</evidence>
<keyword evidence="2" id="KW-0812">Transmembrane</keyword>
<evidence type="ECO:0000313" key="3">
    <source>
        <dbReference type="EMBL" id="QIM10278.1"/>
    </source>
</evidence>
<protein>
    <submittedName>
        <fullName evidence="3">Uncharacterized protein</fullName>
    </submittedName>
</protein>
<dbReference type="AlphaFoldDB" id="A0A6G8F285"/>
<feature type="transmembrane region" description="Helical" evidence="2">
    <location>
        <begin position="63"/>
        <end position="80"/>
    </location>
</feature>
<reference evidence="3" key="1">
    <citation type="journal article" date="2020" name="J. ISSAAS">
        <title>Lactobacilli and other gastrointestinal microbiota of Peromyscus leucopus, reservoir host for agents of Lyme disease and other zoonoses in North America.</title>
        <authorList>
            <person name="Milovic A."/>
            <person name="Bassam K."/>
            <person name="Shao H."/>
            <person name="Chatzistamou I."/>
            <person name="Tufts D.M."/>
            <person name="Diuk-Wasser M."/>
            <person name="Barbour A.G."/>
        </authorList>
    </citation>
    <scope>NUCLEOTIDE SEQUENCE</scope>
    <source>
        <strain evidence="3">LL90</strain>
    </source>
</reference>
<proteinExistence type="predicted"/>
<feature type="region of interest" description="Disordered" evidence="1">
    <location>
        <begin position="139"/>
        <end position="174"/>
    </location>
</feature>
<name>A0A6G8F285_9PROT</name>
<organism evidence="3">
    <name type="scientific">uncultured Alphaproteobacteria bacterium</name>
    <dbReference type="NCBI Taxonomy" id="91750"/>
    <lineage>
        <taxon>Bacteria</taxon>
        <taxon>Pseudomonadati</taxon>
        <taxon>Pseudomonadota</taxon>
        <taxon>Alphaproteobacteria</taxon>
        <taxon>environmental samples</taxon>
    </lineage>
</organism>
<feature type="compositionally biased region" description="Basic and acidic residues" evidence="1">
    <location>
        <begin position="141"/>
        <end position="174"/>
    </location>
</feature>